<evidence type="ECO:0000256" key="1">
    <source>
        <dbReference type="ARBA" id="ARBA00004826"/>
    </source>
</evidence>
<dbReference type="NCBIfam" id="TIGR02150">
    <property type="entry name" value="IPP_isom_1"/>
    <property type="match status" value="1"/>
</dbReference>
<dbReference type="RefSeq" id="WP_284254022.1">
    <property type="nucleotide sequence ID" value="NZ_BAAAQO010000002.1"/>
</dbReference>
<evidence type="ECO:0000259" key="11">
    <source>
        <dbReference type="PROSITE" id="PS51462"/>
    </source>
</evidence>
<feature type="binding site" evidence="10">
    <location>
        <position position="50"/>
    </location>
    <ligand>
        <name>Mn(2+)</name>
        <dbReference type="ChEBI" id="CHEBI:29035"/>
    </ligand>
</feature>
<dbReference type="EMBL" id="BSVB01000001">
    <property type="protein sequence ID" value="GMA95226.1"/>
    <property type="molecule type" value="Genomic_DNA"/>
</dbReference>
<evidence type="ECO:0000256" key="9">
    <source>
        <dbReference type="ARBA" id="ARBA00023235"/>
    </source>
</evidence>
<keyword evidence="6 10" id="KW-0460">Magnesium</keyword>
<dbReference type="PANTHER" id="PTHR10885:SF0">
    <property type="entry name" value="ISOPENTENYL-DIPHOSPHATE DELTA-ISOMERASE"/>
    <property type="match status" value="1"/>
</dbReference>
<dbReference type="InterPro" id="IPR000086">
    <property type="entry name" value="NUDIX_hydrolase_dom"/>
</dbReference>
<dbReference type="CDD" id="cd02885">
    <property type="entry name" value="NUDIX_IPP_Isomerase"/>
    <property type="match status" value="1"/>
</dbReference>
<dbReference type="NCBIfam" id="NF002995">
    <property type="entry name" value="PRK03759.1"/>
    <property type="match status" value="1"/>
</dbReference>
<dbReference type="Pfam" id="PF00293">
    <property type="entry name" value="NUDIX"/>
    <property type="match status" value="1"/>
</dbReference>
<evidence type="ECO:0000256" key="7">
    <source>
        <dbReference type="ARBA" id="ARBA00023211"/>
    </source>
</evidence>
<keyword evidence="8 10" id="KW-0414">Isoprene biosynthesis</keyword>
<feature type="binding site" evidence="10">
    <location>
        <position position="132"/>
    </location>
    <ligand>
        <name>Mn(2+)</name>
        <dbReference type="ChEBI" id="CHEBI:29035"/>
    </ligand>
</feature>
<feature type="binding site" evidence="10">
    <location>
        <position position="87"/>
    </location>
    <ligand>
        <name>Mn(2+)</name>
        <dbReference type="ChEBI" id="CHEBI:29035"/>
    </ligand>
</feature>
<evidence type="ECO:0000256" key="5">
    <source>
        <dbReference type="ARBA" id="ARBA00022723"/>
    </source>
</evidence>
<feature type="active site" evidence="10">
    <location>
        <position position="134"/>
    </location>
</feature>
<reference evidence="13" key="1">
    <citation type="journal article" date="2019" name="Int. J. Syst. Evol. Microbiol.">
        <title>The Global Catalogue of Microorganisms (GCM) 10K type strain sequencing project: providing services to taxonomists for standard genome sequencing and annotation.</title>
        <authorList>
            <consortium name="The Broad Institute Genomics Platform"/>
            <consortium name="The Broad Institute Genome Sequencing Center for Infectious Disease"/>
            <person name="Wu L."/>
            <person name="Ma J."/>
        </authorList>
    </citation>
    <scope>NUCLEOTIDE SEQUENCE [LARGE SCALE GENOMIC DNA]</scope>
    <source>
        <strain evidence="13">NBRC 108894</strain>
    </source>
</reference>
<comment type="cofactor">
    <cofactor evidence="10">
        <name>Mn(2+)</name>
        <dbReference type="ChEBI" id="CHEBI:29035"/>
    </cofactor>
    <text evidence="10">Binds 1 Mn(2+) ion per subunit.</text>
</comment>
<comment type="catalytic activity">
    <reaction evidence="10">
        <text>isopentenyl diphosphate = dimethylallyl diphosphate</text>
        <dbReference type="Rhea" id="RHEA:23284"/>
        <dbReference type="ChEBI" id="CHEBI:57623"/>
        <dbReference type="ChEBI" id="CHEBI:128769"/>
        <dbReference type="EC" id="5.3.3.2"/>
    </reaction>
</comment>
<comment type="pathway">
    <text evidence="1 10">Isoprenoid biosynthesis; dimethylallyl diphosphate biosynthesis; dimethylallyl diphosphate from isopentenyl diphosphate: step 1/1.</text>
</comment>
<accession>A0ABQ6K906</accession>
<evidence type="ECO:0000256" key="6">
    <source>
        <dbReference type="ARBA" id="ARBA00022842"/>
    </source>
</evidence>
<feature type="binding site" evidence="10">
    <location>
        <position position="105"/>
    </location>
    <ligand>
        <name>Mg(2+)</name>
        <dbReference type="ChEBI" id="CHEBI:18420"/>
    </ligand>
</feature>
<comment type="subcellular location">
    <subcellularLocation>
        <location evidence="10">Cytoplasm</location>
    </subcellularLocation>
</comment>
<keyword evidence="13" id="KW-1185">Reference proteome</keyword>
<feature type="active site" evidence="10">
    <location>
        <position position="85"/>
    </location>
</feature>
<dbReference type="Proteomes" id="UP001157034">
    <property type="component" value="Unassembled WGS sequence"/>
</dbReference>
<keyword evidence="4 10" id="KW-0963">Cytoplasm</keyword>
<proteinExistence type="inferred from homology"/>
<dbReference type="Gene3D" id="3.90.79.10">
    <property type="entry name" value="Nucleoside Triphosphate Pyrophosphohydrolase"/>
    <property type="match status" value="1"/>
</dbReference>
<dbReference type="InterPro" id="IPR015797">
    <property type="entry name" value="NUDIX_hydrolase-like_dom_sf"/>
</dbReference>
<protein>
    <recommendedName>
        <fullName evidence="3 10">Isopentenyl-diphosphate Delta-isomerase</fullName>
        <shortName evidence="10">IPP isomerase</shortName>
        <ecNumber evidence="3 10">5.3.3.2</ecNumber>
    </recommendedName>
    <alternativeName>
        <fullName evidence="10">IPP:DMAPP isomerase</fullName>
    </alternativeName>
    <alternativeName>
        <fullName evidence="10">Isopentenyl pyrophosphate isomerase</fullName>
    </alternativeName>
</protein>
<dbReference type="PROSITE" id="PS51462">
    <property type="entry name" value="NUDIX"/>
    <property type="match status" value="1"/>
</dbReference>
<dbReference type="PIRSF" id="PIRSF018427">
    <property type="entry name" value="Isopntndiph_ism"/>
    <property type="match status" value="1"/>
</dbReference>
<evidence type="ECO:0000313" key="13">
    <source>
        <dbReference type="Proteomes" id="UP001157034"/>
    </source>
</evidence>
<evidence type="ECO:0000256" key="8">
    <source>
        <dbReference type="ARBA" id="ARBA00023229"/>
    </source>
</evidence>
<feature type="binding site" evidence="10">
    <location>
        <position position="134"/>
    </location>
    <ligand>
        <name>Mn(2+)</name>
        <dbReference type="ChEBI" id="CHEBI:29035"/>
    </ligand>
</feature>
<dbReference type="InterPro" id="IPR056375">
    <property type="entry name" value="Idi_bact"/>
</dbReference>
<comment type="function">
    <text evidence="10">Catalyzes the 1,3-allylic rearrangement of the homoallylic substrate isopentenyl (IPP) to its highly electrophilic allylic isomer, dimethylallyl diphosphate (DMAPP).</text>
</comment>
<evidence type="ECO:0000256" key="2">
    <source>
        <dbReference type="ARBA" id="ARBA00007579"/>
    </source>
</evidence>
<dbReference type="HAMAP" id="MF_00202">
    <property type="entry name" value="Idi"/>
    <property type="match status" value="1"/>
</dbReference>
<keyword evidence="7 10" id="KW-0464">Manganese</keyword>
<feature type="domain" description="Nudix hydrolase" evidence="11">
    <location>
        <begin position="48"/>
        <end position="182"/>
    </location>
</feature>
<evidence type="ECO:0000256" key="3">
    <source>
        <dbReference type="ARBA" id="ARBA00012057"/>
    </source>
</evidence>
<comment type="caution">
    <text evidence="12">The sequence shown here is derived from an EMBL/GenBank/DDBJ whole genome shotgun (WGS) entry which is preliminary data.</text>
</comment>
<evidence type="ECO:0000313" key="12">
    <source>
        <dbReference type="EMBL" id="GMA95226.1"/>
    </source>
</evidence>
<comment type="similarity">
    <text evidence="2 10">Belongs to the IPP isomerase type 1 family.</text>
</comment>
<keyword evidence="5 10" id="KW-0479">Metal-binding</keyword>
<feature type="binding site" evidence="10">
    <location>
        <position position="43"/>
    </location>
    <ligand>
        <name>Mn(2+)</name>
        <dbReference type="ChEBI" id="CHEBI:29035"/>
    </ligand>
</feature>
<name>A0ABQ6K906_9MICO</name>
<comment type="cofactor">
    <cofactor evidence="10">
        <name>Mg(2+)</name>
        <dbReference type="ChEBI" id="CHEBI:18420"/>
    </cofactor>
    <text evidence="10">Binds 1 Mg(2+) ion per subunit. The magnesium ion binds only when substrate is bound.</text>
</comment>
<dbReference type="InterPro" id="IPR011876">
    <property type="entry name" value="IsopentenylPP_isomerase_typ1"/>
</dbReference>
<gene>
    <name evidence="10 12" type="primary">idi</name>
    <name evidence="12" type="ORF">GCM10025881_20500</name>
</gene>
<dbReference type="SUPFAM" id="SSF55811">
    <property type="entry name" value="Nudix"/>
    <property type="match status" value="1"/>
</dbReference>
<organism evidence="12 13">
    <name type="scientific">Pseudolysinimonas kribbensis</name>
    <dbReference type="NCBI Taxonomy" id="433641"/>
    <lineage>
        <taxon>Bacteria</taxon>
        <taxon>Bacillati</taxon>
        <taxon>Actinomycetota</taxon>
        <taxon>Actinomycetes</taxon>
        <taxon>Micrococcales</taxon>
        <taxon>Microbacteriaceae</taxon>
        <taxon>Pseudolysinimonas</taxon>
    </lineage>
</organism>
<dbReference type="EC" id="5.3.3.2" evidence="3 10"/>
<sequence>MSTPDGFLSVPAASTGDPEAGELVVLVDADGTPTGTARKSAVHGLATPLHLAFSCHVFDAGGRVLMTRRALGKLTWPGVWTNSFCGHPGPDETIPDAVRRRAVRELGLELGALDPVLPDFRYRAVDASGIVENEICPVYRAVVEVDPRPAVDEVAEWAWVGFDDLRAAVAATPFAFSPWLALQLAAWPRLLP</sequence>
<keyword evidence="9 10" id="KW-0413">Isomerase</keyword>
<dbReference type="PANTHER" id="PTHR10885">
    <property type="entry name" value="ISOPENTENYL-DIPHOSPHATE DELTA-ISOMERASE"/>
    <property type="match status" value="1"/>
</dbReference>
<evidence type="ECO:0000256" key="4">
    <source>
        <dbReference type="ARBA" id="ARBA00022490"/>
    </source>
</evidence>
<evidence type="ECO:0000256" key="10">
    <source>
        <dbReference type="HAMAP-Rule" id="MF_00202"/>
    </source>
</evidence>